<evidence type="ECO:0000256" key="9">
    <source>
        <dbReference type="NCBIfam" id="TIGR00938"/>
    </source>
</evidence>
<dbReference type="InterPro" id="IPR050249">
    <property type="entry name" value="Pseudomonas-type_ThrB"/>
</dbReference>
<dbReference type="EMBL" id="CP018839">
    <property type="protein sequence ID" value="APR04134.1"/>
    <property type="molecule type" value="Genomic_DNA"/>
</dbReference>
<gene>
    <name evidence="8" type="primary">thrB</name>
    <name evidence="10" type="ORF">Tchl_1275</name>
</gene>
<keyword evidence="1 8" id="KW-0028">Amino-acid biosynthesis</keyword>
<evidence type="ECO:0000256" key="1">
    <source>
        <dbReference type="ARBA" id="ARBA00022605"/>
    </source>
</evidence>
<dbReference type="Gene3D" id="3.90.1200.10">
    <property type="match status" value="1"/>
</dbReference>
<evidence type="ECO:0000313" key="11">
    <source>
        <dbReference type="Proteomes" id="UP000185739"/>
    </source>
</evidence>
<dbReference type="UniPathway" id="UPA00050">
    <property type="reaction ID" value="UER00064"/>
</dbReference>
<dbReference type="RefSeq" id="WP_075147658.1">
    <property type="nucleotide sequence ID" value="NZ_CP018839.1"/>
</dbReference>
<evidence type="ECO:0000313" key="10">
    <source>
        <dbReference type="EMBL" id="APR04134.1"/>
    </source>
</evidence>
<dbReference type="InterPro" id="IPR005280">
    <property type="entry name" value="Homoserine_kinase_II"/>
</dbReference>
<sequence length="318" mass="35003">MSVFTPVPEPALAEWLKDYAIGRLVVLKGISAGVQNSNFFVTTTLGRYVLTLFEGMTRAELPYYLHLMAHLSRHGLPVPGPIANRHNEYLGTLQERPAALVMRLSGASEMAPGTNHCAKVGAMLAGLHLAGQSYGRRQDNPRGPAWRSETARAVRDFLPADERRLLDAEIAFQATVDLARLPAGAIHADLFRDNVLWEAGDDGEMHIGGVIDFYFAGFDALLFDVAVTVNDWCSTPDGRLDPARSAALLAAYHAERPFTAEEAGAWPAMLRAAALRFWLSRAADFHLPRSGELVLVKNPDEYRDILRLRIANVPPLPR</sequence>
<accession>A0A1H5T1Q4</accession>
<keyword evidence="11" id="KW-1185">Reference proteome</keyword>
<dbReference type="Gene3D" id="3.30.200.20">
    <property type="entry name" value="Phosphorylase Kinase, domain 1"/>
    <property type="match status" value="1"/>
</dbReference>
<dbReference type="InterPro" id="IPR011009">
    <property type="entry name" value="Kinase-like_dom_sf"/>
</dbReference>
<keyword evidence="5 8" id="KW-0418">Kinase</keyword>
<comment type="pathway">
    <text evidence="8">Amino-acid biosynthesis; L-threonine biosynthesis; L-threonine from L-aspartate: step 4/5.</text>
</comment>
<protein>
    <recommendedName>
        <fullName evidence="8 9">Homoserine kinase</fullName>
        <shortName evidence="8">HK</shortName>
        <shortName evidence="8">HSK</shortName>
        <ecNumber evidence="8 9">2.7.1.39</ecNumber>
    </recommendedName>
</protein>
<evidence type="ECO:0000256" key="6">
    <source>
        <dbReference type="ARBA" id="ARBA00022840"/>
    </source>
</evidence>
<dbReference type="HAMAP" id="MF_00301">
    <property type="entry name" value="Homoser_kinase_2"/>
    <property type="match status" value="1"/>
</dbReference>
<dbReference type="EC" id="2.7.1.39" evidence="8 9"/>
<dbReference type="GO" id="GO:0009088">
    <property type="term" value="P:threonine biosynthetic process"/>
    <property type="evidence" value="ECO:0007669"/>
    <property type="project" value="UniProtKB-UniRule"/>
</dbReference>
<dbReference type="KEGG" id="tcl:Tchl_1275"/>
<evidence type="ECO:0000256" key="3">
    <source>
        <dbReference type="ARBA" id="ARBA00022697"/>
    </source>
</evidence>
<evidence type="ECO:0000256" key="5">
    <source>
        <dbReference type="ARBA" id="ARBA00022777"/>
    </source>
</evidence>
<dbReference type="AlphaFoldDB" id="A0A1H5T1Q4"/>
<evidence type="ECO:0000256" key="2">
    <source>
        <dbReference type="ARBA" id="ARBA00022679"/>
    </source>
</evidence>
<evidence type="ECO:0000256" key="7">
    <source>
        <dbReference type="ARBA" id="ARBA00038240"/>
    </source>
</evidence>
<dbReference type="NCBIfam" id="NF003558">
    <property type="entry name" value="PRK05231.1"/>
    <property type="match status" value="1"/>
</dbReference>
<dbReference type="GO" id="GO:0005524">
    <property type="term" value="F:ATP binding"/>
    <property type="evidence" value="ECO:0007669"/>
    <property type="project" value="UniProtKB-KW"/>
</dbReference>
<dbReference type="STRING" id="96773.Tchl_1275"/>
<keyword evidence="2 8" id="KW-0808">Transferase</keyword>
<organism evidence="10 11">
    <name type="scientific">Thauera chlorobenzoica</name>
    <dbReference type="NCBI Taxonomy" id="96773"/>
    <lineage>
        <taxon>Bacteria</taxon>
        <taxon>Pseudomonadati</taxon>
        <taxon>Pseudomonadota</taxon>
        <taxon>Betaproteobacteria</taxon>
        <taxon>Rhodocyclales</taxon>
        <taxon>Zoogloeaceae</taxon>
        <taxon>Thauera</taxon>
    </lineage>
</organism>
<dbReference type="NCBIfam" id="TIGR00938">
    <property type="entry name" value="thrB_alt"/>
    <property type="match status" value="1"/>
</dbReference>
<dbReference type="OrthoDB" id="9777460at2"/>
<name>A0A1H5T1Q4_9RHOO</name>
<dbReference type="PANTHER" id="PTHR21064">
    <property type="entry name" value="AMINOGLYCOSIDE PHOSPHOTRANSFERASE DOMAIN-CONTAINING PROTEIN-RELATED"/>
    <property type="match status" value="1"/>
</dbReference>
<keyword evidence="6 8" id="KW-0067">ATP-binding</keyword>
<evidence type="ECO:0000256" key="4">
    <source>
        <dbReference type="ARBA" id="ARBA00022741"/>
    </source>
</evidence>
<dbReference type="Pfam" id="PF01636">
    <property type="entry name" value="APH"/>
    <property type="match status" value="1"/>
</dbReference>
<comment type="similarity">
    <text evidence="7 8">Belongs to the pseudomonas-type ThrB family.</text>
</comment>
<evidence type="ECO:0000256" key="8">
    <source>
        <dbReference type="HAMAP-Rule" id="MF_00301"/>
    </source>
</evidence>
<comment type="catalytic activity">
    <reaction evidence="8">
        <text>L-homoserine + ATP = O-phospho-L-homoserine + ADP + H(+)</text>
        <dbReference type="Rhea" id="RHEA:13985"/>
        <dbReference type="ChEBI" id="CHEBI:15378"/>
        <dbReference type="ChEBI" id="CHEBI:30616"/>
        <dbReference type="ChEBI" id="CHEBI:57476"/>
        <dbReference type="ChEBI" id="CHEBI:57590"/>
        <dbReference type="ChEBI" id="CHEBI:456216"/>
        <dbReference type="EC" id="2.7.1.39"/>
    </reaction>
</comment>
<dbReference type="Proteomes" id="UP000185739">
    <property type="component" value="Chromosome"/>
</dbReference>
<dbReference type="SUPFAM" id="SSF56112">
    <property type="entry name" value="Protein kinase-like (PK-like)"/>
    <property type="match status" value="1"/>
</dbReference>
<dbReference type="InterPro" id="IPR002575">
    <property type="entry name" value="Aminoglycoside_PTrfase"/>
</dbReference>
<proteinExistence type="inferred from homology"/>
<keyword evidence="3 8" id="KW-0791">Threonine biosynthesis</keyword>
<dbReference type="PANTHER" id="PTHR21064:SF6">
    <property type="entry name" value="AMINOGLYCOSIDE PHOSPHOTRANSFERASE DOMAIN-CONTAINING PROTEIN"/>
    <property type="match status" value="1"/>
</dbReference>
<keyword evidence="4 8" id="KW-0547">Nucleotide-binding</keyword>
<dbReference type="CDD" id="cd05153">
    <property type="entry name" value="HomoserineK_II"/>
    <property type="match status" value="1"/>
</dbReference>
<dbReference type="GO" id="GO:0004413">
    <property type="term" value="F:homoserine kinase activity"/>
    <property type="evidence" value="ECO:0007669"/>
    <property type="project" value="UniProtKB-UniRule"/>
</dbReference>
<reference evidence="10 11" key="1">
    <citation type="submission" date="2016-12" db="EMBL/GenBank/DDBJ databases">
        <title>Complete genome sequence of Thauera chlorobenzoica, a Betaproteobacterium degrading haloaromatics anaerobically to CO2 and halides.</title>
        <authorList>
            <person name="Goris T."/>
            <person name="Mergelsberg M."/>
            <person name="Boll M."/>
        </authorList>
    </citation>
    <scope>NUCLEOTIDE SEQUENCE [LARGE SCALE GENOMIC DNA]</scope>
    <source>
        <strain evidence="10 11">3CB1</strain>
    </source>
</reference>